<dbReference type="InterPro" id="IPR024925">
    <property type="entry name" value="Malonyl_CoA-ACP_transAc"/>
</dbReference>
<dbReference type="SMART" id="SM00827">
    <property type="entry name" value="PKS_AT"/>
    <property type="match status" value="1"/>
</dbReference>
<dbReference type="GO" id="GO:0004314">
    <property type="term" value="F:[acyl-carrier-protein] S-malonyltransferase activity"/>
    <property type="evidence" value="ECO:0007669"/>
    <property type="project" value="UniProtKB-EC"/>
</dbReference>
<keyword evidence="3 6" id="KW-0808">Transferase</keyword>
<dbReference type="InterPro" id="IPR014043">
    <property type="entry name" value="Acyl_transferase_dom"/>
</dbReference>
<dbReference type="GO" id="GO:0006633">
    <property type="term" value="P:fatty acid biosynthetic process"/>
    <property type="evidence" value="ECO:0007669"/>
    <property type="project" value="TreeGrafter"/>
</dbReference>
<dbReference type="GO" id="GO:0005829">
    <property type="term" value="C:cytosol"/>
    <property type="evidence" value="ECO:0007669"/>
    <property type="project" value="TreeGrafter"/>
</dbReference>
<evidence type="ECO:0000256" key="7">
    <source>
        <dbReference type="PIRSR" id="PIRSR000446-1"/>
    </source>
</evidence>
<dbReference type="InterPro" id="IPR016036">
    <property type="entry name" value="Malonyl_transacylase_ACP-bd"/>
</dbReference>
<dbReference type="AlphaFoldDB" id="A0AAJ1IJK9"/>
<evidence type="ECO:0000256" key="3">
    <source>
        <dbReference type="ARBA" id="ARBA00022679"/>
    </source>
</evidence>
<reference evidence="9 10" key="1">
    <citation type="submission" date="2022-12" db="EMBL/GenBank/DDBJ databases">
        <title>Metagenome assembled genome from gulf of manar.</title>
        <authorList>
            <person name="Kohli P."/>
            <person name="Pk S."/>
            <person name="Venkata Ramana C."/>
            <person name="Sasikala C."/>
        </authorList>
    </citation>
    <scope>NUCLEOTIDE SEQUENCE [LARGE SCALE GENOMIC DNA]</scope>
    <source>
        <strain evidence="9">JB008</strain>
    </source>
</reference>
<comment type="catalytic activity">
    <reaction evidence="5 6">
        <text>holo-[ACP] + malonyl-CoA = malonyl-[ACP] + CoA</text>
        <dbReference type="Rhea" id="RHEA:41792"/>
        <dbReference type="Rhea" id="RHEA-COMP:9623"/>
        <dbReference type="Rhea" id="RHEA-COMP:9685"/>
        <dbReference type="ChEBI" id="CHEBI:57287"/>
        <dbReference type="ChEBI" id="CHEBI:57384"/>
        <dbReference type="ChEBI" id="CHEBI:64479"/>
        <dbReference type="ChEBI" id="CHEBI:78449"/>
        <dbReference type="EC" id="2.3.1.39"/>
    </reaction>
</comment>
<dbReference type="EMBL" id="JAQQAL010000024">
    <property type="protein sequence ID" value="MDC7227346.1"/>
    <property type="molecule type" value="Genomic_DNA"/>
</dbReference>
<evidence type="ECO:0000256" key="1">
    <source>
        <dbReference type="ARBA" id="ARBA00013258"/>
    </source>
</evidence>
<organism evidence="9 10">
    <name type="scientific">Candidatus Thalassospirochaeta sargassi</name>
    <dbReference type="NCBI Taxonomy" id="3119039"/>
    <lineage>
        <taxon>Bacteria</taxon>
        <taxon>Pseudomonadati</taxon>
        <taxon>Spirochaetota</taxon>
        <taxon>Spirochaetia</taxon>
        <taxon>Spirochaetales</taxon>
        <taxon>Spirochaetaceae</taxon>
        <taxon>Candidatus Thalassospirochaeta</taxon>
    </lineage>
</organism>
<feature type="active site" evidence="7">
    <location>
        <position position="90"/>
    </location>
</feature>
<gene>
    <name evidence="9" type="ORF">PQJ61_11345</name>
</gene>
<dbReference type="Pfam" id="PF00698">
    <property type="entry name" value="Acyl_transf_1"/>
    <property type="match status" value="1"/>
</dbReference>
<dbReference type="Gene3D" id="3.40.366.10">
    <property type="entry name" value="Malonyl-Coenzyme A Acyl Carrier Protein, domain 2"/>
    <property type="match status" value="1"/>
</dbReference>
<evidence type="ECO:0000256" key="2">
    <source>
        <dbReference type="ARBA" id="ARBA00018953"/>
    </source>
</evidence>
<dbReference type="PIRSF" id="PIRSF000446">
    <property type="entry name" value="Mct"/>
    <property type="match status" value="1"/>
</dbReference>
<dbReference type="InterPro" id="IPR016035">
    <property type="entry name" value="Acyl_Trfase/lysoPLipase"/>
</dbReference>
<name>A0AAJ1IJK9_9SPIO</name>
<dbReference type="InterPro" id="IPR050858">
    <property type="entry name" value="Mal-CoA-ACP_Trans/PKS_FabD"/>
</dbReference>
<dbReference type="PANTHER" id="PTHR42681:SF1">
    <property type="entry name" value="MALONYL-COA-ACYL CARRIER PROTEIN TRANSACYLASE, MITOCHONDRIAL"/>
    <property type="match status" value="1"/>
</dbReference>
<accession>A0AAJ1IJK9</accession>
<feature type="active site" evidence="7">
    <location>
        <position position="201"/>
    </location>
</feature>
<feature type="domain" description="Malonyl-CoA:ACP transacylase (MAT)" evidence="8">
    <location>
        <begin position="6"/>
        <end position="302"/>
    </location>
</feature>
<dbReference type="SUPFAM" id="SSF52151">
    <property type="entry name" value="FabD/lysophospholipase-like"/>
    <property type="match status" value="1"/>
</dbReference>
<sequence>MKTCFLYPGQGAQFPAMGKDLFEKYPAAKDMFKLASDVLERDMEALIFEGDAAVLGRTDNTQPAITVVNLAVKNVLGSLGINSDGCAGHSLGEWAAYADAGVLTDEEVLKAVALRGKYMHEAGEKACGEGADSSMAAVIGLDLEKVEAAIKSIDGAFMANWNAPTQIVISGTQDGLEAAEGALKEAGARRVIRLKVSAPCHSPLLDEAKEKFTGYLDGLTFKDPSKSLYSNVSGKLASSGAEAKELALKQIVSSVLWVDEEKSILADGYDIIIEAGPGKVLSGLMKSVTSDILVQLCGTAEQIETVTG</sequence>
<dbReference type="InterPro" id="IPR001227">
    <property type="entry name" value="Ac_transferase_dom_sf"/>
</dbReference>
<evidence type="ECO:0000256" key="5">
    <source>
        <dbReference type="ARBA" id="ARBA00048462"/>
    </source>
</evidence>
<dbReference type="PANTHER" id="PTHR42681">
    <property type="entry name" value="MALONYL-COA-ACYL CARRIER PROTEIN TRANSACYLASE, MITOCHONDRIAL"/>
    <property type="match status" value="1"/>
</dbReference>
<dbReference type="Gene3D" id="3.30.70.250">
    <property type="entry name" value="Malonyl-CoA ACP transacylase, ACP-binding"/>
    <property type="match status" value="1"/>
</dbReference>
<evidence type="ECO:0000313" key="10">
    <source>
        <dbReference type="Proteomes" id="UP001221217"/>
    </source>
</evidence>
<dbReference type="EC" id="2.3.1.39" evidence="1 6"/>
<evidence type="ECO:0000259" key="8">
    <source>
        <dbReference type="SMART" id="SM00827"/>
    </source>
</evidence>
<evidence type="ECO:0000256" key="4">
    <source>
        <dbReference type="ARBA" id="ARBA00023315"/>
    </source>
</evidence>
<dbReference type="Proteomes" id="UP001221217">
    <property type="component" value="Unassembled WGS sequence"/>
</dbReference>
<evidence type="ECO:0000313" key="9">
    <source>
        <dbReference type="EMBL" id="MDC7227346.1"/>
    </source>
</evidence>
<protein>
    <recommendedName>
        <fullName evidence="2 6">Malonyl CoA-acyl carrier protein transacylase</fullName>
        <ecNumber evidence="1 6">2.3.1.39</ecNumber>
    </recommendedName>
</protein>
<proteinExistence type="inferred from homology"/>
<keyword evidence="4 6" id="KW-0012">Acyltransferase</keyword>
<comment type="caution">
    <text evidence="9">The sequence shown here is derived from an EMBL/GenBank/DDBJ whole genome shotgun (WGS) entry which is preliminary data.</text>
</comment>
<dbReference type="SUPFAM" id="SSF55048">
    <property type="entry name" value="Probable ACP-binding domain of malonyl-CoA ACP transacylase"/>
    <property type="match status" value="1"/>
</dbReference>
<evidence type="ECO:0000256" key="6">
    <source>
        <dbReference type="PIRNR" id="PIRNR000446"/>
    </source>
</evidence>
<comment type="similarity">
    <text evidence="6">Belongs to the fabD family.</text>
</comment>